<dbReference type="SUPFAM" id="SSF46689">
    <property type="entry name" value="Homeodomain-like"/>
    <property type="match status" value="1"/>
</dbReference>
<dbReference type="Proteomes" id="UP000612899">
    <property type="component" value="Unassembled WGS sequence"/>
</dbReference>
<dbReference type="Pfam" id="PF21597">
    <property type="entry name" value="TetR_C_43"/>
    <property type="match status" value="1"/>
</dbReference>
<organism evidence="7 8">
    <name type="scientific">Rhizocola hellebori</name>
    <dbReference type="NCBI Taxonomy" id="1392758"/>
    <lineage>
        <taxon>Bacteria</taxon>
        <taxon>Bacillati</taxon>
        <taxon>Actinomycetota</taxon>
        <taxon>Actinomycetes</taxon>
        <taxon>Micromonosporales</taxon>
        <taxon>Micromonosporaceae</taxon>
        <taxon>Rhizocola</taxon>
    </lineage>
</organism>
<dbReference type="EMBL" id="BONY01000032">
    <property type="protein sequence ID" value="GIH07002.1"/>
    <property type="molecule type" value="Genomic_DNA"/>
</dbReference>
<accession>A0A8J3VI60</accession>
<feature type="DNA-binding region" description="H-T-H motif" evidence="4">
    <location>
        <begin position="33"/>
        <end position="52"/>
    </location>
</feature>
<dbReference type="SUPFAM" id="SSF48498">
    <property type="entry name" value="Tetracyclin repressor-like, C-terminal domain"/>
    <property type="match status" value="1"/>
</dbReference>
<feature type="region of interest" description="Disordered" evidence="5">
    <location>
        <begin position="186"/>
        <end position="217"/>
    </location>
</feature>
<dbReference type="GO" id="GO:0003700">
    <property type="term" value="F:DNA-binding transcription factor activity"/>
    <property type="evidence" value="ECO:0007669"/>
    <property type="project" value="TreeGrafter"/>
</dbReference>
<name>A0A8J3VI60_9ACTN</name>
<comment type="caution">
    <text evidence="7">The sequence shown here is derived from an EMBL/GenBank/DDBJ whole genome shotgun (WGS) entry which is preliminary data.</text>
</comment>
<reference evidence="7" key="1">
    <citation type="submission" date="2021-01" db="EMBL/GenBank/DDBJ databases">
        <title>Whole genome shotgun sequence of Rhizocola hellebori NBRC 109834.</title>
        <authorList>
            <person name="Komaki H."/>
            <person name="Tamura T."/>
        </authorList>
    </citation>
    <scope>NUCLEOTIDE SEQUENCE</scope>
    <source>
        <strain evidence="7">NBRC 109834</strain>
    </source>
</reference>
<dbReference type="PROSITE" id="PS50977">
    <property type="entry name" value="HTH_TETR_2"/>
    <property type="match status" value="1"/>
</dbReference>
<dbReference type="InterPro" id="IPR050109">
    <property type="entry name" value="HTH-type_TetR-like_transc_reg"/>
</dbReference>
<dbReference type="GO" id="GO:0000976">
    <property type="term" value="F:transcription cis-regulatory region binding"/>
    <property type="evidence" value="ECO:0007669"/>
    <property type="project" value="TreeGrafter"/>
</dbReference>
<keyword evidence="3" id="KW-0804">Transcription</keyword>
<dbReference type="InterPro" id="IPR049445">
    <property type="entry name" value="TetR_SbtR-like_C"/>
</dbReference>
<evidence type="ECO:0000313" key="7">
    <source>
        <dbReference type="EMBL" id="GIH07002.1"/>
    </source>
</evidence>
<evidence type="ECO:0000256" key="4">
    <source>
        <dbReference type="PROSITE-ProRule" id="PRU00335"/>
    </source>
</evidence>
<dbReference type="RefSeq" id="WP_203910805.1">
    <property type="nucleotide sequence ID" value="NZ_BONY01000032.1"/>
</dbReference>
<keyword evidence="8" id="KW-1185">Reference proteome</keyword>
<evidence type="ECO:0000256" key="3">
    <source>
        <dbReference type="ARBA" id="ARBA00023163"/>
    </source>
</evidence>
<dbReference type="InterPro" id="IPR001647">
    <property type="entry name" value="HTH_TetR"/>
</dbReference>
<dbReference type="PANTHER" id="PTHR30055:SF234">
    <property type="entry name" value="HTH-TYPE TRANSCRIPTIONAL REGULATOR BETI"/>
    <property type="match status" value="1"/>
</dbReference>
<evidence type="ECO:0000256" key="5">
    <source>
        <dbReference type="SAM" id="MobiDB-lite"/>
    </source>
</evidence>
<dbReference type="PANTHER" id="PTHR30055">
    <property type="entry name" value="HTH-TYPE TRANSCRIPTIONAL REGULATOR RUTR"/>
    <property type="match status" value="1"/>
</dbReference>
<dbReference type="InterPro" id="IPR009057">
    <property type="entry name" value="Homeodomain-like_sf"/>
</dbReference>
<sequence length="217" mass="23935">MEKLPGRRGQAVRNDAIILEAARNVFLEDPSAPIAAVAERAGVGFSALYRRYAGKEQLLRQLCHDGLKRFIAEADTGLADSDGWRGLTGFIERIVDADVHSLTVKLAGTFTPTPEMNEDAKRANKLAVTLVKRAHESGRLRSDVVPDDLDLLLEGCAAIRLPDPDRTRQLRKRYLALLIRGLSADDAKQEPLPGPAPDAQELNWRWTRRPQAGTAKP</sequence>
<keyword evidence="1" id="KW-0805">Transcription regulation</keyword>
<gene>
    <name evidence="7" type="ORF">Rhe02_50690</name>
</gene>
<dbReference type="AlphaFoldDB" id="A0A8J3VI60"/>
<keyword evidence="2 4" id="KW-0238">DNA-binding</keyword>
<evidence type="ECO:0000256" key="2">
    <source>
        <dbReference type="ARBA" id="ARBA00023125"/>
    </source>
</evidence>
<dbReference type="Gene3D" id="1.10.357.10">
    <property type="entry name" value="Tetracycline Repressor, domain 2"/>
    <property type="match status" value="1"/>
</dbReference>
<evidence type="ECO:0000259" key="6">
    <source>
        <dbReference type="PROSITE" id="PS50977"/>
    </source>
</evidence>
<protein>
    <submittedName>
        <fullName evidence="7">TetR family transcriptional regulator</fullName>
    </submittedName>
</protein>
<dbReference type="Pfam" id="PF00440">
    <property type="entry name" value="TetR_N"/>
    <property type="match status" value="1"/>
</dbReference>
<proteinExistence type="predicted"/>
<evidence type="ECO:0000256" key="1">
    <source>
        <dbReference type="ARBA" id="ARBA00023015"/>
    </source>
</evidence>
<feature type="domain" description="HTH tetR-type" evidence="6">
    <location>
        <begin position="12"/>
        <end position="70"/>
    </location>
</feature>
<evidence type="ECO:0000313" key="8">
    <source>
        <dbReference type="Proteomes" id="UP000612899"/>
    </source>
</evidence>
<dbReference type="InterPro" id="IPR036271">
    <property type="entry name" value="Tet_transcr_reg_TetR-rel_C_sf"/>
</dbReference>